<dbReference type="GO" id="GO:0008233">
    <property type="term" value="F:peptidase activity"/>
    <property type="evidence" value="ECO:0007669"/>
    <property type="project" value="UniProtKB-KW"/>
</dbReference>
<dbReference type="GO" id="GO:0006508">
    <property type="term" value="P:proteolysis"/>
    <property type="evidence" value="ECO:0007669"/>
    <property type="project" value="UniProtKB-KW"/>
</dbReference>
<keyword evidence="1" id="KW-0378">Hydrolase</keyword>
<keyword evidence="4" id="KW-0645">Protease</keyword>
<keyword evidence="5" id="KW-1185">Reference proteome</keyword>
<name>A0ABS3KVI3_9PROT</name>
<evidence type="ECO:0000313" key="5">
    <source>
        <dbReference type="Proteomes" id="UP001518989"/>
    </source>
</evidence>
<feature type="signal peptide" evidence="2">
    <location>
        <begin position="1"/>
        <end position="18"/>
    </location>
</feature>
<dbReference type="EMBL" id="JACTNG010000015">
    <property type="protein sequence ID" value="MBO1081491.1"/>
    <property type="molecule type" value="Genomic_DNA"/>
</dbReference>
<evidence type="ECO:0000313" key="4">
    <source>
        <dbReference type="EMBL" id="MBO1081491.1"/>
    </source>
</evidence>
<dbReference type="PROSITE" id="PS51257">
    <property type="entry name" value="PROKAR_LIPOPROTEIN"/>
    <property type="match status" value="1"/>
</dbReference>
<sequence>MVMRGAALALAGLLAACAAPCAPDAGDALNLTMLRGVPIVQAHVNGTPTPFLLDTGATNTVMLPEGVERLRLPTDATRVTRGRGIGGGFSANNVVVGELRVGRRAVNNLTVPVIAHGMPGQPVMAGVLGADFLGISDLEIDIPARRLTLHGGGACSASQPPWAGSFDTVPVRVLPGGWVLVRVLMDGQPVEALLDTGAALSTFRQSTALRIGMPAAVLAQPVAGQVHGAGQDRLDVRAFRFNTMQVGQDVTQGMVVGVTALPDTEPFDMVLGQDFMRSRRLWLSYSSQRLFVQRVEAPAR</sequence>
<keyword evidence="2" id="KW-0732">Signal</keyword>
<dbReference type="Pfam" id="PF13650">
    <property type="entry name" value="Asp_protease_2"/>
    <property type="match status" value="2"/>
</dbReference>
<gene>
    <name evidence="4" type="ORF">IAI61_20855</name>
</gene>
<dbReference type="Proteomes" id="UP001518989">
    <property type="component" value="Unassembled WGS sequence"/>
</dbReference>
<dbReference type="PROSITE" id="PS50175">
    <property type="entry name" value="ASP_PROT_RETROV"/>
    <property type="match status" value="1"/>
</dbReference>
<dbReference type="InterPro" id="IPR021109">
    <property type="entry name" value="Peptidase_aspartic_dom_sf"/>
</dbReference>
<proteinExistence type="predicted"/>
<accession>A0ABS3KVI3</accession>
<protein>
    <submittedName>
        <fullName evidence="4">Aspartyl protease family protein</fullName>
    </submittedName>
</protein>
<comment type="caution">
    <text evidence="4">The sequence shown here is derived from an EMBL/GenBank/DDBJ whole genome shotgun (WGS) entry which is preliminary data.</text>
</comment>
<organism evidence="4 5">
    <name type="scientific">Roseomonas haemaphysalidis</name>
    <dbReference type="NCBI Taxonomy" id="2768162"/>
    <lineage>
        <taxon>Bacteria</taxon>
        <taxon>Pseudomonadati</taxon>
        <taxon>Pseudomonadota</taxon>
        <taxon>Alphaproteobacteria</taxon>
        <taxon>Acetobacterales</taxon>
        <taxon>Roseomonadaceae</taxon>
        <taxon>Roseomonas</taxon>
    </lineage>
</organism>
<dbReference type="SUPFAM" id="SSF50630">
    <property type="entry name" value="Acid proteases"/>
    <property type="match status" value="2"/>
</dbReference>
<dbReference type="Gene3D" id="2.40.70.10">
    <property type="entry name" value="Acid Proteases"/>
    <property type="match status" value="2"/>
</dbReference>
<reference evidence="4 5" key="1">
    <citation type="submission" date="2020-09" db="EMBL/GenBank/DDBJ databases">
        <title>Roseomonas.</title>
        <authorList>
            <person name="Zhu W."/>
        </authorList>
    </citation>
    <scope>NUCLEOTIDE SEQUENCE [LARGE SCALE GENOMIC DNA]</scope>
    <source>
        <strain evidence="4 5">573</strain>
    </source>
</reference>
<dbReference type="InterPro" id="IPR034122">
    <property type="entry name" value="Retropepsin-like_bacterial"/>
</dbReference>
<feature type="domain" description="Peptidase A2" evidence="3">
    <location>
        <begin position="49"/>
        <end position="132"/>
    </location>
</feature>
<evidence type="ECO:0000259" key="3">
    <source>
        <dbReference type="PROSITE" id="PS50175"/>
    </source>
</evidence>
<dbReference type="CDD" id="cd05483">
    <property type="entry name" value="retropepsin_like_bacteria"/>
    <property type="match status" value="1"/>
</dbReference>
<dbReference type="RefSeq" id="WP_207419662.1">
    <property type="nucleotide sequence ID" value="NZ_CP061177.1"/>
</dbReference>
<dbReference type="PROSITE" id="PS00141">
    <property type="entry name" value="ASP_PROTEASE"/>
    <property type="match status" value="2"/>
</dbReference>
<evidence type="ECO:0000256" key="2">
    <source>
        <dbReference type="SAM" id="SignalP"/>
    </source>
</evidence>
<dbReference type="InterPro" id="IPR001995">
    <property type="entry name" value="Peptidase_A2_cat"/>
</dbReference>
<feature type="chain" id="PRO_5045638948" evidence="2">
    <location>
        <begin position="19"/>
        <end position="300"/>
    </location>
</feature>
<dbReference type="InterPro" id="IPR001969">
    <property type="entry name" value="Aspartic_peptidase_AS"/>
</dbReference>
<evidence type="ECO:0000256" key="1">
    <source>
        <dbReference type="ARBA" id="ARBA00022801"/>
    </source>
</evidence>